<dbReference type="SUPFAM" id="SSF53448">
    <property type="entry name" value="Nucleotide-diphospho-sugar transferases"/>
    <property type="match status" value="1"/>
</dbReference>
<comment type="function">
    <text evidence="17 18">Catalyzes the last two sequential reactions in the de novo biosynthetic pathway for UDP-N-acetylglucosamine (UDP-GlcNAc). The C-terminal domain catalyzes the transfer of acetyl group from acetyl coenzyme A to glucosamine-1-phosphate (GlcN-1-P) to produce N-acetylglucosamine-1-phosphate (GlcNAc-1-P), which is converted into UDP-GlcNAc by the transfer of uridine 5-monophosphate (from uridine 5-triphosphate), a reaction catalyzed by the N-terminal domain.</text>
</comment>
<dbReference type="InterPro" id="IPR050065">
    <property type="entry name" value="GlmU-like"/>
</dbReference>
<evidence type="ECO:0000256" key="10">
    <source>
        <dbReference type="ARBA" id="ARBA00022960"/>
    </source>
</evidence>
<keyword evidence="13 18" id="KW-0012">Acyltransferase</keyword>
<dbReference type="InterPro" id="IPR038009">
    <property type="entry name" value="GlmU_C_LbH"/>
</dbReference>
<comment type="catalytic activity">
    <reaction evidence="16 18">
        <text>N-acetyl-alpha-D-glucosamine 1-phosphate + UTP + H(+) = UDP-N-acetyl-alpha-D-glucosamine + diphosphate</text>
        <dbReference type="Rhea" id="RHEA:13509"/>
        <dbReference type="ChEBI" id="CHEBI:15378"/>
        <dbReference type="ChEBI" id="CHEBI:33019"/>
        <dbReference type="ChEBI" id="CHEBI:46398"/>
        <dbReference type="ChEBI" id="CHEBI:57705"/>
        <dbReference type="ChEBI" id="CHEBI:57776"/>
        <dbReference type="EC" id="2.7.7.23"/>
    </reaction>
</comment>
<comment type="similarity">
    <text evidence="3 18">In the N-terminal section; belongs to the N-acetylglucosamine-1-phosphate uridyltransferase family.</text>
</comment>
<feature type="binding site" evidence="18">
    <location>
        <position position="426"/>
    </location>
    <ligand>
        <name>acetyl-CoA</name>
        <dbReference type="ChEBI" id="CHEBI:57288"/>
    </ligand>
</feature>
<evidence type="ECO:0000256" key="6">
    <source>
        <dbReference type="ARBA" id="ARBA00022695"/>
    </source>
</evidence>
<dbReference type="InterPro" id="IPR029044">
    <property type="entry name" value="Nucleotide-diphossugar_trans"/>
</dbReference>
<dbReference type="PANTHER" id="PTHR43584">
    <property type="entry name" value="NUCLEOTIDYL TRANSFERASE"/>
    <property type="match status" value="1"/>
</dbReference>
<evidence type="ECO:0000256" key="3">
    <source>
        <dbReference type="ARBA" id="ARBA00007947"/>
    </source>
</evidence>
<dbReference type="InterPro" id="IPR018357">
    <property type="entry name" value="Hexapep_transf_CS"/>
</dbReference>
<keyword evidence="4 18" id="KW-0963">Cytoplasm</keyword>
<dbReference type="HAMAP" id="MF_01631">
    <property type="entry name" value="GlmU"/>
    <property type="match status" value="1"/>
</dbReference>
<dbReference type="GO" id="GO:0009245">
    <property type="term" value="P:lipid A biosynthetic process"/>
    <property type="evidence" value="ECO:0007669"/>
    <property type="project" value="UniProtKB-UniRule"/>
</dbReference>
<dbReference type="EMBL" id="AP022839">
    <property type="protein sequence ID" value="BCA97041.1"/>
    <property type="molecule type" value="Genomic_DNA"/>
</dbReference>
<feature type="binding site" evidence="18">
    <location>
        <position position="230"/>
    </location>
    <ligand>
        <name>UDP-N-acetyl-alpha-D-glucosamine</name>
        <dbReference type="ChEBI" id="CHEBI:57705"/>
    </ligand>
</feature>
<feature type="region of interest" description="Linker" evidence="18">
    <location>
        <begin position="233"/>
        <end position="253"/>
    </location>
</feature>
<dbReference type="Pfam" id="PF12804">
    <property type="entry name" value="NTP_transf_3"/>
    <property type="match status" value="1"/>
</dbReference>
<comment type="pathway">
    <text evidence="18">Bacterial outer membrane biogenesis; LPS lipid A biosynthesis.</text>
</comment>
<dbReference type="EC" id="2.7.7.23" evidence="18"/>
<keyword evidence="10 18" id="KW-0133">Cell shape</keyword>
<feature type="binding site" evidence="18">
    <location>
        <position position="157"/>
    </location>
    <ligand>
        <name>UDP-N-acetyl-alpha-D-glucosamine</name>
        <dbReference type="ChEBI" id="CHEBI:57705"/>
    </ligand>
</feature>
<dbReference type="EC" id="2.3.1.157" evidence="18"/>
<organism evidence="21 22">
    <name type="scientific">Legionella antarctica</name>
    <dbReference type="NCBI Taxonomy" id="2708020"/>
    <lineage>
        <taxon>Bacteria</taxon>
        <taxon>Pseudomonadati</taxon>
        <taxon>Pseudomonadota</taxon>
        <taxon>Gammaproteobacteria</taxon>
        <taxon>Legionellales</taxon>
        <taxon>Legionellaceae</taxon>
        <taxon>Legionella</taxon>
    </lineage>
</organism>
<keyword evidence="8 18" id="KW-0677">Repeat</keyword>
<dbReference type="CDD" id="cd03353">
    <property type="entry name" value="LbH_GlmU_C"/>
    <property type="match status" value="1"/>
</dbReference>
<feature type="binding site" evidence="18">
    <location>
        <position position="369"/>
    </location>
    <ligand>
        <name>UDP-N-acetyl-alpha-D-glucosamine</name>
        <dbReference type="ChEBI" id="CHEBI:57705"/>
    </ligand>
</feature>
<dbReference type="UniPathway" id="UPA00113">
    <property type="reaction ID" value="UER00532"/>
</dbReference>
<dbReference type="NCBIfam" id="TIGR01173">
    <property type="entry name" value="glmU"/>
    <property type="match status" value="1"/>
</dbReference>
<feature type="domain" description="Mannose-1-phosphate guanyltransferase C-terminal" evidence="20">
    <location>
        <begin position="267"/>
        <end position="351"/>
    </location>
</feature>
<dbReference type="Gene3D" id="2.160.10.10">
    <property type="entry name" value="Hexapeptide repeat proteins"/>
    <property type="match status" value="1"/>
</dbReference>
<feature type="binding site" evidence="18">
    <location>
        <begin position="389"/>
        <end position="390"/>
    </location>
    <ligand>
        <name>acetyl-CoA</name>
        <dbReference type="ChEBI" id="CHEBI:57288"/>
    </ligand>
</feature>
<evidence type="ECO:0000256" key="5">
    <source>
        <dbReference type="ARBA" id="ARBA00022679"/>
    </source>
</evidence>
<comment type="similarity">
    <text evidence="2 18">In the C-terminal section; belongs to the transferase hexapeptide repeat family.</text>
</comment>
<dbReference type="GO" id="GO:0003977">
    <property type="term" value="F:UDP-N-acetylglucosamine diphosphorylase activity"/>
    <property type="evidence" value="ECO:0007669"/>
    <property type="project" value="UniProtKB-UniRule"/>
</dbReference>
<feature type="binding site" evidence="18">
    <location>
        <position position="380"/>
    </location>
    <ligand>
        <name>UDP-N-acetyl-alpha-D-glucosamine</name>
        <dbReference type="ChEBI" id="CHEBI:57705"/>
    </ligand>
</feature>
<evidence type="ECO:0000256" key="9">
    <source>
        <dbReference type="ARBA" id="ARBA00022842"/>
    </source>
</evidence>
<dbReference type="KEGG" id="lant:TUM19329_34020"/>
<evidence type="ECO:0000259" key="20">
    <source>
        <dbReference type="Pfam" id="PF25087"/>
    </source>
</evidence>
<comment type="subunit">
    <text evidence="18">Homotrimer.</text>
</comment>
<keyword evidence="14 18" id="KW-0961">Cell wall biogenesis/degradation</keyword>
<evidence type="ECO:0000259" key="19">
    <source>
        <dbReference type="Pfam" id="PF12804"/>
    </source>
</evidence>
<comment type="caution">
    <text evidence="18">Lacks conserved residue(s) required for the propagation of feature annotation.</text>
</comment>
<dbReference type="PANTHER" id="PTHR43584:SF3">
    <property type="entry name" value="BIFUNCTIONAL PROTEIN GLMU"/>
    <property type="match status" value="1"/>
</dbReference>
<feature type="binding site" evidence="18">
    <location>
        <position position="230"/>
    </location>
    <ligand>
        <name>Mg(2+)</name>
        <dbReference type="ChEBI" id="CHEBI:18420"/>
    </ligand>
</feature>
<dbReference type="GO" id="GO:0006048">
    <property type="term" value="P:UDP-N-acetylglucosamine biosynthetic process"/>
    <property type="evidence" value="ECO:0007669"/>
    <property type="project" value="UniProtKB-UniPathway"/>
</dbReference>
<reference evidence="21" key="1">
    <citation type="journal article" date="2020" name="Microbiol. Resour. Announc.">
        <title>Complete Genome Sequence of Novel Psychrotolerant Legionella Strain TUM19329, Isolated from Antarctic Lake Sediment.</title>
        <authorList>
            <person name="Shimada S."/>
            <person name="Nakai R."/>
            <person name="Aoki K."/>
            <person name="Shimoeda N."/>
            <person name="Ohno G."/>
            <person name="Miyazaki Y."/>
            <person name="Kudoh S."/>
            <person name="Imura S."/>
            <person name="Watanabe K."/>
            <person name="Ishii Y."/>
            <person name="Tateda K."/>
        </authorList>
    </citation>
    <scope>NUCLEOTIDE SEQUENCE [LARGE SCALE GENOMIC DNA]</scope>
    <source>
        <strain evidence="21">TUM19329</strain>
    </source>
</reference>
<dbReference type="UniPathway" id="UPA00973"/>
<dbReference type="GO" id="GO:0016020">
    <property type="term" value="C:membrane"/>
    <property type="evidence" value="ECO:0007669"/>
    <property type="project" value="GOC"/>
</dbReference>
<evidence type="ECO:0000313" key="21">
    <source>
        <dbReference type="EMBL" id="BCA97041.1"/>
    </source>
</evidence>
<dbReference type="InterPro" id="IPR005882">
    <property type="entry name" value="Bifunctional_GlmU"/>
</dbReference>
<evidence type="ECO:0000256" key="14">
    <source>
        <dbReference type="ARBA" id="ARBA00023316"/>
    </source>
</evidence>
<feature type="binding site" evidence="18">
    <location>
        <position position="336"/>
    </location>
    <ligand>
        <name>UDP-N-acetyl-alpha-D-glucosamine</name>
        <dbReference type="ChEBI" id="CHEBI:57705"/>
    </ligand>
</feature>
<evidence type="ECO:0000256" key="13">
    <source>
        <dbReference type="ARBA" id="ARBA00023315"/>
    </source>
</evidence>
<keyword evidence="5 18" id="KW-0808">Transferase</keyword>
<feature type="binding site" evidence="18">
    <location>
        <position position="73"/>
    </location>
    <ligand>
        <name>UDP-N-acetyl-alpha-D-glucosamine</name>
        <dbReference type="ChEBI" id="CHEBI:57705"/>
    </ligand>
</feature>
<comment type="pathway">
    <text evidence="18">Nucleotide-sugar biosynthesis; UDP-N-acetyl-alpha-D-glucosamine biosynthesis; UDP-N-acetyl-alpha-D-glucosamine from N-acetyl-alpha-D-glucosamine 1-phosphate: step 1/1.</text>
</comment>
<feature type="binding site" evidence="18">
    <location>
        <position position="102"/>
    </location>
    <ligand>
        <name>Mg(2+)</name>
        <dbReference type="ChEBI" id="CHEBI:18420"/>
    </ligand>
</feature>
<feature type="binding site" evidence="18">
    <location>
        <position position="408"/>
    </location>
    <ligand>
        <name>acetyl-CoA</name>
        <dbReference type="ChEBI" id="CHEBI:57288"/>
    </ligand>
</feature>
<evidence type="ECO:0000256" key="17">
    <source>
        <dbReference type="ARBA" id="ARBA00049628"/>
    </source>
</evidence>
<name>A0A6F8T9B6_9GAMM</name>
<comment type="subcellular location">
    <subcellularLocation>
        <location evidence="1 18">Cytoplasm</location>
    </subcellularLocation>
</comment>
<dbReference type="SUPFAM" id="SSF51161">
    <property type="entry name" value="Trimeric LpxA-like enzymes"/>
    <property type="match status" value="1"/>
</dbReference>
<dbReference type="AlphaFoldDB" id="A0A6F8T9B6"/>
<evidence type="ECO:0000256" key="11">
    <source>
        <dbReference type="ARBA" id="ARBA00022984"/>
    </source>
</evidence>
<feature type="binding site" evidence="18">
    <location>
        <position position="142"/>
    </location>
    <ligand>
        <name>UDP-N-acetyl-alpha-D-glucosamine</name>
        <dbReference type="ChEBI" id="CHEBI:57705"/>
    </ligand>
</feature>
<dbReference type="GO" id="GO:0071555">
    <property type="term" value="P:cell wall organization"/>
    <property type="evidence" value="ECO:0007669"/>
    <property type="project" value="UniProtKB-KW"/>
</dbReference>
<keyword evidence="22" id="KW-1185">Reference proteome</keyword>
<keyword evidence="12 18" id="KW-0511">Multifunctional enzyme</keyword>
<dbReference type="GO" id="GO:0000902">
    <property type="term" value="P:cell morphogenesis"/>
    <property type="evidence" value="ECO:0007669"/>
    <property type="project" value="UniProtKB-UniRule"/>
</dbReference>
<feature type="region of interest" description="Pyrophosphorylase" evidence="18">
    <location>
        <begin position="1"/>
        <end position="232"/>
    </location>
</feature>
<dbReference type="Gene3D" id="3.90.550.10">
    <property type="entry name" value="Spore Coat Polysaccharide Biosynthesis Protein SpsA, Chain A"/>
    <property type="match status" value="1"/>
</dbReference>
<dbReference type="Pfam" id="PF00132">
    <property type="entry name" value="Hexapep"/>
    <property type="match status" value="1"/>
</dbReference>
<feature type="binding site" evidence="18">
    <location>
        <position position="354"/>
    </location>
    <ligand>
        <name>UDP-N-acetyl-alpha-D-glucosamine</name>
        <dbReference type="ChEBI" id="CHEBI:57705"/>
    </ligand>
</feature>
<evidence type="ECO:0000256" key="8">
    <source>
        <dbReference type="ARBA" id="ARBA00022737"/>
    </source>
</evidence>
<feature type="domain" description="MobA-like NTP transferase" evidence="19">
    <location>
        <begin position="6"/>
        <end position="121"/>
    </location>
</feature>
<feature type="active site" description="Proton acceptor" evidence="18">
    <location>
        <position position="366"/>
    </location>
</feature>
<keyword evidence="9 18" id="KW-0460">Magnesium</keyword>
<evidence type="ECO:0000256" key="15">
    <source>
        <dbReference type="ARBA" id="ARBA00048247"/>
    </source>
</evidence>
<dbReference type="Pfam" id="PF25087">
    <property type="entry name" value="GMPPB_C"/>
    <property type="match status" value="1"/>
</dbReference>
<dbReference type="GO" id="GO:0005737">
    <property type="term" value="C:cytoplasm"/>
    <property type="evidence" value="ECO:0007669"/>
    <property type="project" value="UniProtKB-SubCell"/>
</dbReference>
<evidence type="ECO:0000256" key="16">
    <source>
        <dbReference type="ARBA" id="ARBA00048493"/>
    </source>
</evidence>
<evidence type="ECO:0000256" key="4">
    <source>
        <dbReference type="ARBA" id="ARBA00022490"/>
    </source>
</evidence>
<dbReference type="GO" id="GO:0008360">
    <property type="term" value="P:regulation of cell shape"/>
    <property type="evidence" value="ECO:0007669"/>
    <property type="project" value="UniProtKB-KW"/>
</dbReference>
<comment type="pathway">
    <text evidence="18">Nucleotide-sugar biosynthesis; UDP-N-acetyl-alpha-D-glucosamine biosynthesis; N-acetyl-alpha-D-glucosamine 1-phosphate from alpha-D-glucosamine 6-phosphate (route II): step 2/2.</text>
</comment>
<feature type="binding site" evidence="18">
    <location>
        <begin position="8"/>
        <end position="11"/>
    </location>
    <ligand>
        <name>UDP-N-acetyl-alpha-D-glucosamine</name>
        <dbReference type="ChEBI" id="CHEBI:57705"/>
    </ligand>
</feature>
<evidence type="ECO:0000256" key="7">
    <source>
        <dbReference type="ARBA" id="ARBA00022723"/>
    </source>
</evidence>
<keyword evidence="6 18" id="KW-0548">Nucleotidyltransferase</keyword>
<evidence type="ECO:0000256" key="12">
    <source>
        <dbReference type="ARBA" id="ARBA00023268"/>
    </source>
</evidence>
<evidence type="ECO:0000313" key="22">
    <source>
        <dbReference type="Proteomes" id="UP000502894"/>
    </source>
</evidence>
<feature type="binding site" evidence="18">
    <location>
        <begin position="78"/>
        <end position="79"/>
    </location>
    <ligand>
        <name>UDP-N-acetyl-alpha-D-glucosamine</name>
        <dbReference type="ChEBI" id="CHEBI:57705"/>
    </ligand>
</feature>
<dbReference type="GO" id="GO:0019134">
    <property type="term" value="F:glucosamine-1-phosphate N-acetyltransferase activity"/>
    <property type="evidence" value="ECO:0007669"/>
    <property type="project" value="UniProtKB-UniRule"/>
</dbReference>
<dbReference type="InterPro" id="IPR001451">
    <property type="entry name" value="Hexapep"/>
</dbReference>
<sequence>MNLQIIILAAGQGKRMYSHTPKVLHQIAGKPMLNRVVETAQQLNPDAIHVIYGHGGEQIQNSLPDLPVHWVHQAEQLGTGHAVMQALFHLPPQAQVLILSADVPLIQEKTLRALIECSATKSNHQSVLALLVAHPENPEGLGRILRNNQGEVSSIVEERDANEQEKNIKEIYTGICCAHAADLALWLPQLSNKNAQGEYYLTEIIALAVKNKTPITSIRVDDPVEVQGVNNRLQLQQLERVWQQRTAENLLENGVMLADARRFDLRGELICGKDVFIDINCVFTGKVILGDGCIIGPNCNLTDVALGAGCEIYANSVLEGCSIANNCHIGPFARLRAGTQLAANCKIGNFVETKKAVFGEDSKASHLSYLGDVHLGKKVNVGAGTITCNYDGVNKHLTVIEDGVFIGSDTQLVAPVTVGANATIGAGSTIRRDVPADELTLTETKQKTLVGWKRPVKKETGQ</sequence>
<dbReference type="InterPro" id="IPR056729">
    <property type="entry name" value="GMPPB_C"/>
</dbReference>
<protein>
    <recommendedName>
        <fullName evidence="18">Bifunctional protein GlmU</fullName>
    </recommendedName>
    <domain>
        <recommendedName>
            <fullName evidence="18">UDP-N-acetylglucosamine pyrophosphorylase</fullName>
            <ecNumber evidence="18">2.7.7.23</ecNumber>
        </recommendedName>
        <alternativeName>
            <fullName evidence="18">N-acetylglucosamine-1-phosphate uridyltransferase</fullName>
        </alternativeName>
    </domain>
    <domain>
        <recommendedName>
            <fullName evidence="18">Glucosamine-1-phosphate N-acetyltransferase</fullName>
            <ecNumber evidence="18">2.3.1.157</ecNumber>
        </recommendedName>
    </domain>
</protein>
<dbReference type="Proteomes" id="UP000502894">
    <property type="component" value="Chromosome"/>
</dbReference>
<dbReference type="RefSeq" id="WP_173238256.1">
    <property type="nucleotide sequence ID" value="NZ_AP022839.1"/>
</dbReference>
<dbReference type="CDD" id="cd02540">
    <property type="entry name" value="GT2_GlmU_N_bac"/>
    <property type="match status" value="1"/>
</dbReference>
<proteinExistence type="inferred from homology"/>
<dbReference type="InterPro" id="IPR011004">
    <property type="entry name" value="Trimer_LpxA-like_sf"/>
</dbReference>
<dbReference type="InterPro" id="IPR025877">
    <property type="entry name" value="MobA-like_NTP_Trfase"/>
</dbReference>
<evidence type="ECO:0000256" key="18">
    <source>
        <dbReference type="HAMAP-Rule" id="MF_01631"/>
    </source>
</evidence>
<dbReference type="GO" id="GO:0009252">
    <property type="term" value="P:peptidoglycan biosynthetic process"/>
    <property type="evidence" value="ECO:0007669"/>
    <property type="project" value="UniProtKB-UniRule"/>
</dbReference>
<dbReference type="GO" id="GO:0000287">
    <property type="term" value="F:magnesium ion binding"/>
    <property type="evidence" value="ECO:0007669"/>
    <property type="project" value="UniProtKB-UniRule"/>
</dbReference>
<evidence type="ECO:0000256" key="1">
    <source>
        <dbReference type="ARBA" id="ARBA00004496"/>
    </source>
</evidence>
<keyword evidence="7 18" id="KW-0479">Metal-binding</keyword>
<keyword evidence="11 18" id="KW-0573">Peptidoglycan synthesis</keyword>
<feature type="region of interest" description="N-acetyltransferase" evidence="18">
    <location>
        <begin position="254"/>
        <end position="462"/>
    </location>
</feature>
<feature type="binding site" evidence="18">
    <location>
        <position position="383"/>
    </location>
    <ligand>
        <name>acetyl-CoA</name>
        <dbReference type="ChEBI" id="CHEBI:57288"/>
    </ligand>
</feature>
<accession>A0A6F8T9B6</accession>
<gene>
    <name evidence="18 21" type="primary">glmU</name>
    <name evidence="21" type="ORF">TUM19329_34020</name>
</gene>
<dbReference type="PROSITE" id="PS00101">
    <property type="entry name" value="HEXAPEP_TRANSFERASES"/>
    <property type="match status" value="1"/>
</dbReference>
<feature type="binding site" evidence="18">
    <location>
        <position position="22"/>
    </location>
    <ligand>
        <name>UDP-N-acetyl-alpha-D-glucosamine</name>
        <dbReference type="ChEBI" id="CHEBI:57705"/>
    </ligand>
</feature>
<comment type="cofactor">
    <cofactor evidence="18">
        <name>Mg(2+)</name>
        <dbReference type="ChEBI" id="CHEBI:18420"/>
    </cofactor>
    <text evidence="18">Binds 1 Mg(2+) ion per subunit.</text>
</comment>
<evidence type="ECO:0000256" key="2">
    <source>
        <dbReference type="ARBA" id="ARBA00007707"/>
    </source>
</evidence>
<comment type="catalytic activity">
    <reaction evidence="15 18">
        <text>alpha-D-glucosamine 1-phosphate + acetyl-CoA = N-acetyl-alpha-D-glucosamine 1-phosphate + CoA + H(+)</text>
        <dbReference type="Rhea" id="RHEA:13725"/>
        <dbReference type="ChEBI" id="CHEBI:15378"/>
        <dbReference type="ChEBI" id="CHEBI:57287"/>
        <dbReference type="ChEBI" id="CHEBI:57288"/>
        <dbReference type="ChEBI" id="CHEBI:57776"/>
        <dbReference type="ChEBI" id="CHEBI:58516"/>
        <dbReference type="EC" id="2.3.1.157"/>
    </reaction>
</comment>